<evidence type="ECO:0000259" key="3">
    <source>
        <dbReference type="PROSITE" id="PS50110"/>
    </source>
</evidence>
<evidence type="ECO:0000313" key="4">
    <source>
        <dbReference type="EMBL" id="SFV37059.1"/>
    </source>
</evidence>
<reference evidence="5" key="1">
    <citation type="submission" date="2016-10" db="EMBL/GenBank/DDBJ databases">
        <authorList>
            <person name="Varghese N."/>
            <person name="Submissions S."/>
        </authorList>
    </citation>
    <scope>NUCLEOTIDE SEQUENCE [LARGE SCALE GENOMIC DNA]</scope>
    <source>
        <strain evidence="5">DSM 1565</strain>
    </source>
</reference>
<accession>A0A1I7NQW6</accession>
<dbReference type="GO" id="GO:0000160">
    <property type="term" value="P:phosphorelay signal transduction system"/>
    <property type="evidence" value="ECO:0007669"/>
    <property type="project" value="InterPro"/>
</dbReference>
<dbReference type="SUPFAM" id="SSF52172">
    <property type="entry name" value="CheY-like"/>
    <property type="match status" value="1"/>
</dbReference>
<dbReference type="PANTHER" id="PTHR44591:SF25">
    <property type="entry name" value="CHEMOTAXIS TWO-COMPONENT RESPONSE REGULATOR"/>
    <property type="match status" value="1"/>
</dbReference>
<dbReference type="PROSITE" id="PS50110">
    <property type="entry name" value="RESPONSE_REGULATORY"/>
    <property type="match status" value="1"/>
</dbReference>
<sequence>MAQDSKISIVDDDESIRSATASLLRSYGFRTTTFSSAEEFLRSPHVNDTSCLISDVQMPGMTGPELQSRLLELGNNVPIIFMTAFPDDRIHRQVDAAGAVAFLRKPFDSKLMVECVDKALHRSHQ</sequence>
<dbReference type="EMBL" id="FPCH01000003">
    <property type="protein sequence ID" value="SFV37059.1"/>
    <property type="molecule type" value="Genomic_DNA"/>
</dbReference>
<evidence type="ECO:0000256" key="1">
    <source>
        <dbReference type="ARBA" id="ARBA00022553"/>
    </source>
</evidence>
<name>A0A1I7NQW6_9HYPH</name>
<dbReference type="InterPro" id="IPR011006">
    <property type="entry name" value="CheY-like_superfamily"/>
</dbReference>
<dbReference type="AlphaFoldDB" id="A0A1I7NQW6"/>
<dbReference type="InterPro" id="IPR001789">
    <property type="entry name" value="Sig_transdc_resp-reg_receiver"/>
</dbReference>
<dbReference type="PANTHER" id="PTHR44591">
    <property type="entry name" value="STRESS RESPONSE REGULATOR PROTEIN 1"/>
    <property type="match status" value="1"/>
</dbReference>
<proteinExistence type="predicted"/>
<keyword evidence="1 2" id="KW-0597">Phosphoprotein</keyword>
<dbReference type="Pfam" id="PF00072">
    <property type="entry name" value="Response_reg"/>
    <property type="match status" value="1"/>
</dbReference>
<dbReference type="Gene3D" id="3.40.50.2300">
    <property type="match status" value="1"/>
</dbReference>
<dbReference type="SMART" id="SM00448">
    <property type="entry name" value="REC"/>
    <property type="match status" value="1"/>
</dbReference>
<dbReference type="Proteomes" id="UP000199423">
    <property type="component" value="Unassembled WGS sequence"/>
</dbReference>
<dbReference type="InterPro" id="IPR050595">
    <property type="entry name" value="Bact_response_regulator"/>
</dbReference>
<keyword evidence="5" id="KW-1185">Reference proteome</keyword>
<feature type="modified residue" description="4-aspartylphosphate" evidence="2">
    <location>
        <position position="55"/>
    </location>
</feature>
<dbReference type="RefSeq" id="WP_092868505.1">
    <property type="nucleotide sequence ID" value="NZ_FPCH01000003.1"/>
</dbReference>
<evidence type="ECO:0000256" key="2">
    <source>
        <dbReference type="PROSITE-ProRule" id="PRU00169"/>
    </source>
</evidence>
<evidence type="ECO:0000313" key="5">
    <source>
        <dbReference type="Proteomes" id="UP000199423"/>
    </source>
</evidence>
<gene>
    <name evidence="4" type="ORF">SAMN04488557_2971</name>
</gene>
<dbReference type="STRING" id="51670.SAMN04488557_2971"/>
<protein>
    <submittedName>
        <fullName evidence="4">Response regulator receiver domain-containing protein</fullName>
    </submittedName>
</protein>
<dbReference type="OrthoDB" id="9782655at2"/>
<feature type="domain" description="Response regulatory" evidence="3">
    <location>
        <begin position="6"/>
        <end position="120"/>
    </location>
</feature>
<organism evidence="4 5">
    <name type="scientific">Hyphomicrobium facile</name>
    <dbReference type="NCBI Taxonomy" id="51670"/>
    <lineage>
        <taxon>Bacteria</taxon>
        <taxon>Pseudomonadati</taxon>
        <taxon>Pseudomonadota</taxon>
        <taxon>Alphaproteobacteria</taxon>
        <taxon>Hyphomicrobiales</taxon>
        <taxon>Hyphomicrobiaceae</taxon>
        <taxon>Hyphomicrobium</taxon>
    </lineage>
</organism>